<feature type="domain" description="Treble clef zinc finger" evidence="1">
    <location>
        <begin position="181"/>
        <end position="236"/>
    </location>
</feature>
<reference evidence="2" key="1">
    <citation type="submission" date="2022-10" db="EMBL/GenBank/DDBJ databases">
        <title>The complete genomes of actinobacterial strains from the NBC collection.</title>
        <authorList>
            <person name="Joergensen T.S."/>
            <person name="Alvarez Arevalo M."/>
            <person name="Sterndorff E.B."/>
            <person name="Faurdal D."/>
            <person name="Vuksanovic O."/>
            <person name="Mourched A.-S."/>
            <person name="Charusanti P."/>
            <person name="Shaw S."/>
            <person name="Blin K."/>
            <person name="Weber T."/>
        </authorList>
    </citation>
    <scope>NUCLEOTIDE SEQUENCE</scope>
    <source>
        <strain evidence="2">NBC_00256</strain>
    </source>
</reference>
<feature type="domain" description="Treble clef zinc finger" evidence="1">
    <location>
        <begin position="396"/>
        <end position="453"/>
    </location>
</feature>
<dbReference type="Pfam" id="PF14311">
    <property type="entry name" value="DUF4379"/>
    <property type="match status" value="10"/>
</dbReference>
<dbReference type="PANTHER" id="PTHR37317:SF1">
    <property type="entry name" value="ZINC-RIBBON DOMAIN-CONTAINING PROTEIN-RELATED"/>
    <property type="match status" value="1"/>
</dbReference>
<protein>
    <submittedName>
        <fullName evidence="2">Zinc-ribbon domain-containing protein</fullName>
    </submittedName>
</protein>
<sequence>MEATGVGEAAFATVGSPARNMRFERGTLLRDAYPRLVTLLHPTRNPGLDLNTLTAGNGRKLWWKCREGDDHEWQAVVSNVTRPNSRCPFCVNQRVSVTNSLATRYPDIAAEWHPNANGTLTPAKVVFGSNKRAWWLCAADSRHQWETQICSRTVDGTRCPYCTNKRASPTNSLAALYPQVAVQWHPTRNGSLTPDDVPAGSATIVWWICGAGPDHEWSVRVVQRTTLGSGCPYCANQKVSVTNSLAMLFPEVAEQLDKDLNDGLTADQVIAGSNKYRWWRCPAGPDHIWRTSPNSRTTDGTGCPACSGNQVSVTNSLASLFPAVAAEWHPTKNGDRRPEDVTAYSNKPAWWQCQQEPGHYWESAPKNRTRGGTGCPYCVNKRASPTNNLAVLHPEIAAQFDSALNEGLTADQVVAGSSYRAVWRCVKGPDHVWTLAVSARTTRDTGCPACSGRQLSVTNSLATTFPGVAAQWHPTRNGTLTPEQVIGTSSTVRAWWFCDRGPDHVWATRVHQRTVVGTGCPCCRGLQLSVTNSLAARFPDIASQWHPTRNGTLTPDKIVAGSRTLVWWKCDQGPDHEWPATIDKRTGAEATGCPACSGQQVSVTNSLATLFPAVAQQLDSALNEGLTPDRVMAGSERKLMWRCPAGPDHVWPATVSSRTYAGNGCPCCAGQRLSVTNSLAARFPEIAAEMDPGLNDGLTADQILAGTHKRLTWRCRNNPDHTWLTSVANRTSGDTNCPICAVTGYSPAKPGYMYLLRRTFDGREQRKIGITNVPKDRLAKLRRYGWQPLEVSAALDGELAREREQAFLAVLVSLGLRGGRKLAYSAREDGYTETWDYHYLPIDSLNAALAASCRMPAAILSDKRALIDGLEILPATVDNVTPAADRTELTGPDRTS</sequence>
<feature type="domain" description="Treble clef zinc finger" evidence="1">
    <location>
        <begin position="38"/>
        <end position="92"/>
    </location>
</feature>
<feature type="domain" description="Treble clef zinc finger" evidence="1">
    <location>
        <begin position="615"/>
        <end position="670"/>
    </location>
</feature>
<accession>A0ABZ1S3C9</accession>
<dbReference type="EMBL" id="CP108084">
    <property type="protein sequence ID" value="WUP48940.1"/>
    <property type="molecule type" value="Genomic_DNA"/>
</dbReference>
<keyword evidence="3" id="KW-1185">Reference proteome</keyword>
<dbReference type="Proteomes" id="UP001432190">
    <property type="component" value="Chromosome"/>
</dbReference>
<evidence type="ECO:0000313" key="3">
    <source>
        <dbReference type="Proteomes" id="UP001432190"/>
    </source>
</evidence>
<evidence type="ECO:0000313" key="2">
    <source>
        <dbReference type="EMBL" id="WUP48940.1"/>
    </source>
</evidence>
<feature type="domain" description="Treble clef zinc finger" evidence="1">
    <location>
        <begin position="253"/>
        <end position="308"/>
    </location>
</feature>
<feature type="domain" description="Treble clef zinc finger" evidence="1">
    <location>
        <begin position="686"/>
        <end position="741"/>
    </location>
</feature>
<name>A0ABZ1S3C9_9ACTN</name>
<gene>
    <name evidence="2" type="ORF">OG994_25755</name>
</gene>
<feature type="domain" description="Treble clef zinc finger" evidence="1">
    <location>
        <begin position="325"/>
        <end position="381"/>
    </location>
</feature>
<feature type="domain" description="Treble clef zinc finger" evidence="1">
    <location>
        <begin position="469"/>
        <end position="525"/>
    </location>
</feature>
<feature type="domain" description="Treble clef zinc finger" evidence="1">
    <location>
        <begin position="108"/>
        <end position="165"/>
    </location>
</feature>
<evidence type="ECO:0000259" key="1">
    <source>
        <dbReference type="Pfam" id="PF14311"/>
    </source>
</evidence>
<proteinExistence type="predicted"/>
<dbReference type="InterPro" id="IPR025487">
    <property type="entry name" value="DUF4379"/>
</dbReference>
<feature type="domain" description="Treble clef zinc finger" evidence="1">
    <location>
        <begin position="541"/>
        <end position="598"/>
    </location>
</feature>
<dbReference type="RefSeq" id="WP_328851243.1">
    <property type="nucleotide sequence ID" value="NZ_CP108084.1"/>
</dbReference>
<organism evidence="2 3">
    <name type="scientific">Micromonospora globbae</name>
    <dbReference type="NCBI Taxonomy" id="1894969"/>
    <lineage>
        <taxon>Bacteria</taxon>
        <taxon>Bacillati</taxon>
        <taxon>Actinomycetota</taxon>
        <taxon>Actinomycetes</taxon>
        <taxon>Micromonosporales</taxon>
        <taxon>Micromonosporaceae</taxon>
        <taxon>Micromonospora</taxon>
    </lineage>
</organism>
<dbReference type="PANTHER" id="PTHR37317">
    <property type="entry name" value="BLR8090 PROTEIN"/>
    <property type="match status" value="1"/>
</dbReference>